<keyword evidence="8 10" id="KW-0030">Aminoacyl-tRNA synthetase</keyword>
<dbReference type="RefSeq" id="WP_158349503.1">
    <property type="nucleotide sequence ID" value="NZ_CP032996.1"/>
</dbReference>
<dbReference type="InterPro" id="IPR001412">
    <property type="entry name" value="aa-tRNA-synth_I_CS"/>
</dbReference>
<dbReference type="Proteomes" id="UP000298603">
    <property type="component" value="Chromosome"/>
</dbReference>
<feature type="domain" description="Aminoacyl-tRNA synthetase class Ia" evidence="11">
    <location>
        <begin position="13"/>
        <end position="630"/>
    </location>
</feature>
<reference evidence="13 14" key="1">
    <citation type="submission" date="2018-10" db="EMBL/GenBank/DDBJ databases">
        <title>Comparative functional genomics of the obligate endosymbiont Buchnera aphidicola.</title>
        <authorList>
            <person name="Chong R.A."/>
        </authorList>
    </citation>
    <scope>NUCLEOTIDE SEQUENCE [LARGE SCALE GENOMIC DNA]</scope>
    <source>
        <strain evidence="13 14">Tma</strain>
    </source>
</reference>
<dbReference type="Pfam" id="PF00133">
    <property type="entry name" value="tRNA-synt_1"/>
    <property type="match status" value="1"/>
</dbReference>
<keyword evidence="14" id="KW-1185">Reference proteome</keyword>
<comment type="subcellular location">
    <subcellularLocation>
        <location evidence="1 10">Cytoplasm</location>
    </subcellularLocation>
</comment>
<dbReference type="GO" id="GO:0004832">
    <property type="term" value="F:valine-tRNA ligase activity"/>
    <property type="evidence" value="ECO:0007669"/>
    <property type="project" value="UniProtKB-UniRule"/>
</dbReference>
<comment type="catalytic activity">
    <reaction evidence="9 10">
        <text>tRNA(Val) + L-valine + ATP = L-valyl-tRNA(Val) + AMP + diphosphate</text>
        <dbReference type="Rhea" id="RHEA:10704"/>
        <dbReference type="Rhea" id="RHEA-COMP:9672"/>
        <dbReference type="Rhea" id="RHEA-COMP:9708"/>
        <dbReference type="ChEBI" id="CHEBI:30616"/>
        <dbReference type="ChEBI" id="CHEBI:33019"/>
        <dbReference type="ChEBI" id="CHEBI:57762"/>
        <dbReference type="ChEBI" id="CHEBI:78442"/>
        <dbReference type="ChEBI" id="CHEBI:78537"/>
        <dbReference type="ChEBI" id="CHEBI:456215"/>
        <dbReference type="EC" id="6.1.1.9"/>
    </reaction>
</comment>
<dbReference type="SUPFAM" id="SSF46589">
    <property type="entry name" value="tRNA-binding arm"/>
    <property type="match status" value="1"/>
</dbReference>
<comment type="domain">
    <text evidence="10">The C-terminal coiled-coil domain is crucial for aminoacylation activity.</text>
</comment>
<dbReference type="InterPro" id="IPR033705">
    <property type="entry name" value="Anticodon_Ia_Val"/>
</dbReference>
<feature type="binding site" evidence="10">
    <location>
        <position position="556"/>
    </location>
    <ligand>
        <name>ATP</name>
        <dbReference type="ChEBI" id="CHEBI:30616"/>
    </ligand>
</feature>
<evidence type="ECO:0000259" key="12">
    <source>
        <dbReference type="Pfam" id="PF08264"/>
    </source>
</evidence>
<evidence type="ECO:0000256" key="5">
    <source>
        <dbReference type="ARBA" id="ARBA00022741"/>
    </source>
</evidence>
<dbReference type="NCBIfam" id="TIGR00422">
    <property type="entry name" value="valS"/>
    <property type="match status" value="1"/>
</dbReference>
<dbReference type="InterPro" id="IPR037118">
    <property type="entry name" value="Val-tRNA_synth_C_sf"/>
</dbReference>
<dbReference type="HAMAP" id="MF_02004">
    <property type="entry name" value="Val_tRNA_synth_type1"/>
    <property type="match status" value="1"/>
</dbReference>
<evidence type="ECO:0000256" key="6">
    <source>
        <dbReference type="ARBA" id="ARBA00022840"/>
    </source>
</evidence>
<keyword evidence="10" id="KW-0175">Coiled coil</keyword>
<keyword evidence="5 10" id="KW-0547">Nucleotide-binding</keyword>
<comment type="similarity">
    <text evidence="10">Belongs to the class-I aminoacyl-tRNA synthetase family. ValS type 1 subfamily.</text>
</comment>
<dbReference type="EMBL" id="CP032996">
    <property type="protein sequence ID" value="QCI27238.1"/>
    <property type="molecule type" value="Genomic_DNA"/>
</dbReference>
<dbReference type="PROSITE" id="PS00178">
    <property type="entry name" value="AA_TRNA_LIGASE_I"/>
    <property type="match status" value="1"/>
</dbReference>
<dbReference type="SUPFAM" id="SSF52374">
    <property type="entry name" value="Nucleotidylyl transferase"/>
    <property type="match status" value="1"/>
</dbReference>
<protein>
    <recommendedName>
        <fullName evidence="10">Valine--tRNA ligase</fullName>
        <ecNumber evidence="10">6.1.1.9</ecNumber>
    </recommendedName>
    <alternativeName>
        <fullName evidence="10">Valyl-tRNA synthetase</fullName>
        <shortName evidence="10">ValRS</shortName>
    </alternativeName>
</protein>
<keyword evidence="6 10" id="KW-0067">ATP-binding</keyword>
<feature type="short sequence motif" description="'KMSKS' region" evidence="10">
    <location>
        <begin position="553"/>
        <end position="557"/>
    </location>
</feature>
<dbReference type="SUPFAM" id="SSF47323">
    <property type="entry name" value="Anticodon-binding domain of a subclass of class I aminoacyl-tRNA synthetases"/>
    <property type="match status" value="1"/>
</dbReference>
<dbReference type="Gene3D" id="1.10.730.10">
    <property type="entry name" value="Isoleucyl-tRNA Synthetase, Domain 1"/>
    <property type="match status" value="1"/>
</dbReference>
<keyword evidence="3 10" id="KW-0963">Cytoplasm</keyword>
<dbReference type="CDD" id="cd07962">
    <property type="entry name" value="Anticodon_Ia_Val"/>
    <property type="match status" value="1"/>
</dbReference>
<proteinExistence type="inferred from homology"/>
<dbReference type="InterPro" id="IPR002300">
    <property type="entry name" value="aa-tRNA-synth_Ia"/>
</dbReference>
<accession>A0A4D6YN04</accession>
<dbReference type="Gene3D" id="3.40.50.620">
    <property type="entry name" value="HUPs"/>
    <property type="match status" value="2"/>
</dbReference>
<dbReference type="InterPro" id="IPR009008">
    <property type="entry name" value="Val/Leu/Ile-tRNA-synth_edit"/>
</dbReference>
<dbReference type="InterPro" id="IPR010978">
    <property type="entry name" value="tRNA-bd_arm"/>
</dbReference>
<organism evidence="13 14">
    <name type="scientific">Buchnera aphidicola</name>
    <name type="common">Therioaphis trifolii</name>
    <dbReference type="NCBI Taxonomy" id="1241884"/>
    <lineage>
        <taxon>Bacteria</taxon>
        <taxon>Pseudomonadati</taxon>
        <taxon>Pseudomonadota</taxon>
        <taxon>Gammaproteobacteria</taxon>
        <taxon>Enterobacterales</taxon>
        <taxon>Erwiniaceae</taxon>
        <taxon>Buchnera</taxon>
    </lineage>
</organism>
<dbReference type="PANTHER" id="PTHR11946">
    <property type="entry name" value="VALYL-TRNA SYNTHETASES"/>
    <property type="match status" value="1"/>
</dbReference>
<comment type="domain">
    <text evidence="10">ValRS has two distinct active sites: one for aminoacylation and one for editing. The misactivated threonine is translocated from the active site to the editing site.</text>
</comment>
<evidence type="ECO:0000256" key="1">
    <source>
        <dbReference type="ARBA" id="ARBA00004496"/>
    </source>
</evidence>
<dbReference type="PRINTS" id="PR00986">
    <property type="entry name" value="TRNASYNTHVAL"/>
</dbReference>
<dbReference type="OrthoDB" id="9810365at2"/>
<feature type="short sequence motif" description="'HIGH' region" evidence="10">
    <location>
        <begin position="41"/>
        <end position="51"/>
    </location>
</feature>
<dbReference type="FunFam" id="3.40.50.620:FF:000032">
    <property type="entry name" value="Valine--tRNA ligase"/>
    <property type="match status" value="1"/>
</dbReference>
<name>A0A4D6YN04_9GAMM</name>
<dbReference type="EC" id="6.1.1.9" evidence="10"/>
<evidence type="ECO:0000259" key="11">
    <source>
        <dbReference type="Pfam" id="PF00133"/>
    </source>
</evidence>
<dbReference type="SUPFAM" id="SSF50677">
    <property type="entry name" value="ValRS/IleRS/LeuRS editing domain"/>
    <property type="match status" value="1"/>
</dbReference>
<evidence type="ECO:0000256" key="2">
    <source>
        <dbReference type="ARBA" id="ARBA00011245"/>
    </source>
</evidence>
<dbReference type="InterPro" id="IPR002303">
    <property type="entry name" value="Valyl-tRNA_ligase"/>
</dbReference>
<evidence type="ECO:0000256" key="7">
    <source>
        <dbReference type="ARBA" id="ARBA00022917"/>
    </source>
</evidence>
<dbReference type="GO" id="GO:0005524">
    <property type="term" value="F:ATP binding"/>
    <property type="evidence" value="ECO:0007669"/>
    <property type="project" value="UniProtKB-UniRule"/>
</dbReference>
<gene>
    <name evidence="10" type="primary">valS</name>
    <name evidence="13" type="ORF">D9V81_01250</name>
</gene>
<dbReference type="GO" id="GO:0002161">
    <property type="term" value="F:aminoacyl-tRNA deacylase activity"/>
    <property type="evidence" value="ECO:0007669"/>
    <property type="project" value="InterPro"/>
</dbReference>
<comment type="subunit">
    <text evidence="2 10">Monomer.</text>
</comment>
<keyword evidence="4 10" id="KW-0436">Ligase</keyword>
<evidence type="ECO:0000256" key="10">
    <source>
        <dbReference type="HAMAP-Rule" id="MF_02004"/>
    </source>
</evidence>
<dbReference type="NCBIfam" id="NF004349">
    <property type="entry name" value="PRK05729.1"/>
    <property type="match status" value="1"/>
</dbReference>
<comment type="function">
    <text evidence="10">Catalyzes the attachment of valine to tRNA(Val). As ValRS can inadvertently accommodate and process structurally similar amino acids such as threonine, to avoid such errors, it has a 'posttransfer' editing activity that hydrolyzes mischarged Thr-tRNA(Val) in a tRNA-dependent manner.</text>
</comment>
<dbReference type="PANTHER" id="PTHR11946:SF93">
    <property type="entry name" value="VALINE--TRNA LIGASE, CHLOROPLASTIC_MITOCHONDRIAL 2"/>
    <property type="match status" value="1"/>
</dbReference>
<keyword evidence="7 10" id="KW-0648">Protein biosynthesis</keyword>
<evidence type="ECO:0000313" key="13">
    <source>
        <dbReference type="EMBL" id="QCI27238.1"/>
    </source>
</evidence>
<dbReference type="GO" id="GO:0005829">
    <property type="term" value="C:cytosol"/>
    <property type="evidence" value="ECO:0007669"/>
    <property type="project" value="TreeGrafter"/>
</dbReference>
<evidence type="ECO:0000256" key="3">
    <source>
        <dbReference type="ARBA" id="ARBA00022490"/>
    </source>
</evidence>
<dbReference type="InterPro" id="IPR014729">
    <property type="entry name" value="Rossmann-like_a/b/a_fold"/>
</dbReference>
<dbReference type="InterPro" id="IPR009080">
    <property type="entry name" value="tRNAsynth_Ia_anticodon-bd"/>
</dbReference>
<evidence type="ECO:0000256" key="4">
    <source>
        <dbReference type="ARBA" id="ARBA00022598"/>
    </source>
</evidence>
<dbReference type="AlphaFoldDB" id="A0A4D6YN04"/>
<feature type="domain" description="Methionyl/Valyl/Leucyl/Isoleucyl-tRNA synthetase anticodon-binding" evidence="12">
    <location>
        <begin position="675"/>
        <end position="814"/>
    </location>
</feature>
<evidence type="ECO:0000256" key="9">
    <source>
        <dbReference type="ARBA" id="ARBA00047552"/>
    </source>
</evidence>
<dbReference type="InterPro" id="IPR013155">
    <property type="entry name" value="M/V/L/I-tRNA-synth_anticd-bd"/>
</dbReference>
<dbReference type="Pfam" id="PF08264">
    <property type="entry name" value="Anticodon_1"/>
    <property type="match status" value="1"/>
</dbReference>
<dbReference type="GO" id="GO:0006438">
    <property type="term" value="P:valyl-tRNA aminoacylation"/>
    <property type="evidence" value="ECO:0007669"/>
    <property type="project" value="UniProtKB-UniRule"/>
</dbReference>
<evidence type="ECO:0000313" key="14">
    <source>
        <dbReference type="Proteomes" id="UP000298603"/>
    </source>
</evidence>
<sequence length="947" mass="112529">MENQYNPKNIEEKIYKFWEQNKYFQIKKHINNNFCIIMPPPNITGNLHMGHAFQQTIMDILIRYHRMKGFNTLWQMGVDHAGIATQILISKKIELQEKKDFRILGKKFFIKKCLKWKKKNDNNIYYQIKRLGSSVNWSRTRFTLDDISKKGVKKVFIDLYKQGLIYRKKKLCNWDKKLKTVISDLEIENRITKGNMWNIKYFIVDKLGKINKKQYLPISTTRPETLLGDTAVAVNPNDIRYNAFIGCIVLVPIINRLVPVIGDNVVDIKKGTGCVKITPAHDFNDYEIAVRNKLPMINIFTMDGKICNNCHIYDIHGNISTIYDKYMPCYLKGLKLNQARKKIIHILNKKKILHSVNKIDIFIPYGDRSGSKIEPLLTNQWYLCTKKLSNQAIQVVKKNKIIFFPKQYKNLYLSWMYNIQDWCISRQLWWGHSIPAWYDKLGNVYVGNNEKEIRKKYKISKTTEIIQDKDVLDTWFSSSLWSFLSLDWPKKNNLLKTFHPTNVLVSGFDIIFFWIARMIMMTLHCIKDNFGNSQIPFKHVYITGLIKDEIGQKMSKSKGNVLDPLDIIDGINLIDLIKKRTNNNIKNNIINEINNNTKKIFPNGIKGFGADALRFTFSSLSSITRNINWDMNRLQGYKNFCNKIWNASRFILINVKLEDYNNNLYKNNTLFFNIWISLELNNMLKLYKNAFKSYRFDIASNILYDFFWHKFCDWYLEIIKIVFKIGTLIEIKNYKFTLIYIFKKILKIAHPIIPFITEYIWKKMHNIFNFKSKTIMFQNFPKFNSNMNNQYVIKFMNWFQKIMLFLRKIRIILKNKNIILSLFIVNINEKYKKIILLNKNIIKKIGLLKNINFVDLNYKIPKNSMMKIIDENKIFVLINVKCYNNIKLNNFNKEIKDLNKKILSLKKILLNKTFLEKAPKEIIYQKQKKLKKLILNKKNYYNKDTIL</sequence>
<dbReference type="Gene3D" id="1.10.287.380">
    <property type="entry name" value="Valyl-tRNA synthetase, C-terminal domain"/>
    <property type="match status" value="1"/>
</dbReference>
<evidence type="ECO:0000256" key="8">
    <source>
        <dbReference type="ARBA" id="ARBA00023146"/>
    </source>
</evidence>